<comment type="caution">
    <text evidence="4">The sequence shown here is derived from an EMBL/GenBank/DDBJ whole genome shotgun (WGS) entry which is preliminary data.</text>
</comment>
<dbReference type="NCBIfam" id="NF037995">
    <property type="entry name" value="TRAP_S1"/>
    <property type="match status" value="1"/>
</dbReference>
<dbReference type="PANTHER" id="PTHR33376:SF7">
    <property type="entry name" value="C4-DICARBOXYLATE-BINDING PROTEIN DCTB"/>
    <property type="match status" value="1"/>
</dbReference>
<dbReference type="PANTHER" id="PTHR33376">
    <property type="match status" value="1"/>
</dbReference>
<dbReference type="InterPro" id="IPR004682">
    <property type="entry name" value="TRAP_DctP"/>
</dbReference>
<proteinExistence type="inferred from homology"/>
<keyword evidence="2" id="KW-0813">Transport</keyword>
<sequence>MKAGIVSPKGHPQAMGLDKFAEIVEKNSGGKMKIQKFNDGTLGDDKKMMEALQGGLQEIAVITTPPVFGTIKEFGIFDFPLVFKNEKEADAIMDGPIGKKLLDKLPAHNLVGLAYWENGFRSITNSKHPIQKADDLKGLKIRTLPNQIHLEAFKTWGSNPTPMVFAEVFAALESKAIDGQENSLAVIESHKLYEVQKYLSITNHLYAPFVFLVSKKYWDQLSDEEKKIIQDAVAESTKFQRETNRSMAKKTLENLKSKGMQVNEMPAEEVAKMQEVTKPLIDKFSKDVGEDLVKELFSELEKLRK</sequence>
<keyword evidence="3" id="KW-0732">Signal</keyword>
<dbReference type="GO" id="GO:0030288">
    <property type="term" value="C:outer membrane-bounded periplasmic space"/>
    <property type="evidence" value="ECO:0007669"/>
    <property type="project" value="InterPro"/>
</dbReference>
<keyword evidence="5" id="KW-1185">Reference proteome</keyword>
<comment type="similarity">
    <text evidence="1">Belongs to the bacterial solute-binding protein 7 family.</text>
</comment>
<dbReference type="Gene3D" id="3.40.190.170">
    <property type="entry name" value="Bacterial extracellular solute-binding protein, family 7"/>
    <property type="match status" value="1"/>
</dbReference>
<reference evidence="4 5" key="1">
    <citation type="submission" date="2019-11" db="EMBL/GenBank/DDBJ databases">
        <title>Draft genome sequences of five Paenibacillus species of dairy origin.</title>
        <authorList>
            <person name="Olajide A.M."/>
            <person name="Chen S."/>
            <person name="Lapointe G."/>
        </authorList>
    </citation>
    <scope>NUCLEOTIDE SEQUENCE [LARGE SCALE GENOMIC DNA]</scope>
    <source>
        <strain evidence="4 5">2CS3</strain>
    </source>
</reference>
<evidence type="ECO:0000256" key="1">
    <source>
        <dbReference type="ARBA" id="ARBA00009023"/>
    </source>
</evidence>
<dbReference type="InterPro" id="IPR038404">
    <property type="entry name" value="TRAP_DctP_sf"/>
</dbReference>
<evidence type="ECO:0000313" key="4">
    <source>
        <dbReference type="EMBL" id="MUG72170.1"/>
    </source>
</evidence>
<dbReference type="PIRSF" id="PIRSF006470">
    <property type="entry name" value="DctB"/>
    <property type="match status" value="1"/>
</dbReference>
<evidence type="ECO:0000256" key="2">
    <source>
        <dbReference type="ARBA" id="ARBA00022448"/>
    </source>
</evidence>
<dbReference type="SUPFAM" id="SSF53850">
    <property type="entry name" value="Periplasmic binding protein-like II"/>
    <property type="match status" value="1"/>
</dbReference>
<dbReference type="GO" id="GO:0055085">
    <property type="term" value="P:transmembrane transport"/>
    <property type="evidence" value="ECO:0007669"/>
    <property type="project" value="InterPro"/>
</dbReference>
<name>A0A7X2ZD74_9BACL</name>
<dbReference type="Pfam" id="PF03480">
    <property type="entry name" value="DctP"/>
    <property type="match status" value="1"/>
</dbReference>
<dbReference type="NCBIfam" id="TIGR00787">
    <property type="entry name" value="dctP"/>
    <property type="match status" value="1"/>
</dbReference>
<accession>A0A7X2ZD74</accession>
<evidence type="ECO:0000256" key="3">
    <source>
        <dbReference type="ARBA" id="ARBA00022729"/>
    </source>
</evidence>
<dbReference type="AlphaFoldDB" id="A0A7X2ZD74"/>
<evidence type="ECO:0000313" key="5">
    <source>
        <dbReference type="Proteomes" id="UP000450917"/>
    </source>
</evidence>
<dbReference type="Proteomes" id="UP000450917">
    <property type="component" value="Unassembled WGS sequence"/>
</dbReference>
<dbReference type="CDD" id="cd13679">
    <property type="entry name" value="PBP2_TRAP_YiaO_like"/>
    <property type="match status" value="1"/>
</dbReference>
<dbReference type="EMBL" id="WNZX01000013">
    <property type="protein sequence ID" value="MUG72170.1"/>
    <property type="molecule type" value="Genomic_DNA"/>
</dbReference>
<organism evidence="4 5">
    <name type="scientific">Paenibacillus validus</name>
    <dbReference type="NCBI Taxonomy" id="44253"/>
    <lineage>
        <taxon>Bacteria</taxon>
        <taxon>Bacillati</taxon>
        <taxon>Bacillota</taxon>
        <taxon>Bacilli</taxon>
        <taxon>Bacillales</taxon>
        <taxon>Paenibacillaceae</taxon>
        <taxon>Paenibacillus</taxon>
    </lineage>
</organism>
<protein>
    <submittedName>
        <fullName evidence="4">DctP family TRAP transporter solute-binding subunit</fullName>
    </submittedName>
</protein>
<gene>
    <name evidence="4" type="ORF">GNP93_15970</name>
</gene>
<dbReference type="InterPro" id="IPR018389">
    <property type="entry name" value="DctP_fam"/>
</dbReference>